<accession>A0AB33JLR9</accession>
<protein>
    <recommendedName>
        <fullName evidence="2">Molecular chaperone DnaJ</fullName>
    </recommendedName>
</protein>
<dbReference type="Gene3D" id="2.10.230.10">
    <property type="entry name" value="Heat shock protein DnaJ, cysteine-rich domain"/>
    <property type="match status" value="1"/>
</dbReference>
<organism evidence="1">
    <name type="scientific">Prevotella sp. GTC17262</name>
    <dbReference type="NCBI Taxonomy" id="3236797"/>
    <lineage>
        <taxon>Bacteria</taxon>
        <taxon>Pseudomonadati</taxon>
        <taxon>Bacteroidota</taxon>
        <taxon>Bacteroidia</taxon>
        <taxon>Bacteroidales</taxon>
        <taxon>Prevotellaceae</taxon>
        <taxon>Prevotella</taxon>
    </lineage>
</organism>
<sequence>MKHQVTKAPKVALCRKCCGTGHYRRIATDGTFTFEQCPQCEGSGRVTVSAVMEYDIRPYKQKER</sequence>
<dbReference type="EMBL" id="AP035789">
    <property type="protein sequence ID" value="BFO81095.1"/>
    <property type="molecule type" value="Genomic_DNA"/>
</dbReference>
<proteinExistence type="predicted"/>
<reference evidence="1" key="1">
    <citation type="submission" date="2024-07" db="EMBL/GenBank/DDBJ databases">
        <title>Complete genome sequence of Prevotella sp. YM-2024 GTC17262.</title>
        <authorList>
            <person name="Hayashi M."/>
            <person name="Muto Y."/>
            <person name="Tanaka K."/>
            <person name="Niwa H."/>
        </authorList>
    </citation>
    <scope>NUCLEOTIDE SEQUENCE</scope>
    <source>
        <strain evidence="1">GTC17262</strain>
    </source>
</reference>
<gene>
    <name evidence="1" type="ORF">GTC17262_12860</name>
</gene>
<dbReference type="AlphaFoldDB" id="A0AB33JLR9"/>
<dbReference type="InterPro" id="IPR036410">
    <property type="entry name" value="HSP_DnaJ_Cys-rich_dom_sf"/>
</dbReference>
<evidence type="ECO:0008006" key="2">
    <source>
        <dbReference type="Google" id="ProtNLM"/>
    </source>
</evidence>
<name>A0AB33JLR9_9BACT</name>
<evidence type="ECO:0000313" key="1">
    <source>
        <dbReference type="EMBL" id="BFO81095.1"/>
    </source>
</evidence>
<dbReference type="SUPFAM" id="SSF57938">
    <property type="entry name" value="DnaJ/Hsp40 cysteine-rich domain"/>
    <property type="match status" value="1"/>
</dbReference>